<name>A0ABP7ZFI2_9MICO</name>
<evidence type="ECO:0000256" key="1">
    <source>
        <dbReference type="SAM" id="Phobius"/>
    </source>
</evidence>
<reference evidence="2" key="2">
    <citation type="submission" date="2023-12" db="EMBL/GenBank/DDBJ databases">
        <authorList>
            <person name="Sun Q."/>
            <person name="Inoue M."/>
        </authorList>
    </citation>
    <scope>NUCLEOTIDE SEQUENCE</scope>
    <source>
        <strain evidence="2">JCM 17590</strain>
    </source>
</reference>
<keyword evidence="1" id="KW-1133">Transmembrane helix</keyword>
<gene>
    <name evidence="2" type="ORF">GCM10022286_05690</name>
</gene>
<keyword evidence="1" id="KW-0472">Membrane</keyword>
<keyword evidence="3" id="KW-1185">Reference proteome</keyword>
<keyword evidence="1" id="KW-0812">Transmembrane</keyword>
<reference evidence="2" key="1">
    <citation type="journal article" date="2014" name="Int. J. Syst. Evol. Microbiol.">
        <title>Complete genome of a new Firmicutes species belonging to the dominant human colonic microbiota ('Ruminococcus bicirculans') reveals two chromosomes and a selective capacity to utilize plant glucans.</title>
        <authorList>
            <consortium name="NISC Comparative Sequencing Program"/>
            <person name="Wegmann U."/>
            <person name="Louis P."/>
            <person name="Goesmann A."/>
            <person name="Henrissat B."/>
            <person name="Duncan S.H."/>
            <person name="Flint H.J."/>
        </authorList>
    </citation>
    <scope>NUCLEOTIDE SEQUENCE</scope>
    <source>
        <strain evidence="2">JCM 17590</strain>
    </source>
</reference>
<proteinExistence type="predicted"/>
<organism evidence="2 3">
    <name type="scientific">Gryllotalpicola daejeonensis</name>
    <dbReference type="NCBI Taxonomy" id="993087"/>
    <lineage>
        <taxon>Bacteria</taxon>
        <taxon>Bacillati</taxon>
        <taxon>Actinomycetota</taxon>
        <taxon>Actinomycetes</taxon>
        <taxon>Micrococcales</taxon>
        <taxon>Microbacteriaceae</taxon>
        <taxon>Gryllotalpicola</taxon>
    </lineage>
</organism>
<protein>
    <submittedName>
        <fullName evidence="2">Uncharacterized protein</fullName>
    </submittedName>
</protein>
<accession>A0ABP7ZFI2</accession>
<evidence type="ECO:0000313" key="2">
    <source>
        <dbReference type="EMBL" id="GAA4155977.1"/>
    </source>
</evidence>
<sequence length="62" mass="6745">MIVEQTPPRATVKALFDVAEARKHLPKRKRPSSGQILDVLLSVQLGANLVLIGVLLGMVISR</sequence>
<dbReference type="RefSeq" id="WP_344790220.1">
    <property type="nucleotide sequence ID" value="NZ_BAABBV010000001.1"/>
</dbReference>
<feature type="transmembrane region" description="Helical" evidence="1">
    <location>
        <begin position="36"/>
        <end position="60"/>
    </location>
</feature>
<evidence type="ECO:0000313" key="3">
    <source>
        <dbReference type="Proteomes" id="UP001415169"/>
    </source>
</evidence>
<dbReference type="EMBL" id="BAABBV010000001">
    <property type="protein sequence ID" value="GAA4155977.1"/>
    <property type="molecule type" value="Genomic_DNA"/>
</dbReference>
<dbReference type="Proteomes" id="UP001415169">
    <property type="component" value="Unassembled WGS sequence"/>
</dbReference>
<comment type="caution">
    <text evidence="2">The sequence shown here is derived from an EMBL/GenBank/DDBJ whole genome shotgun (WGS) entry which is preliminary data.</text>
</comment>